<dbReference type="Gene3D" id="1.25.40.20">
    <property type="entry name" value="Ankyrin repeat-containing domain"/>
    <property type="match status" value="1"/>
</dbReference>
<protein>
    <submittedName>
        <fullName evidence="4">Ankyrin repeat protein</fullName>
    </submittedName>
</protein>
<evidence type="ECO:0000256" key="1">
    <source>
        <dbReference type="ARBA" id="ARBA00022737"/>
    </source>
</evidence>
<evidence type="ECO:0000313" key="5">
    <source>
        <dbReference type="Proteomes" id="UP001229346"/>
    </source>
</evidence>
<dbReference type="RefSeq" id="WP_307207799.1">
    <property type="nucleotide sequence ID" value="NZ_JAUSSU010000012.1"/>
</dbReference>
<keyword evidence="1" id="KW-0677">Repeat</keyword>
<dbReference type="PROSITE" id="PS50088">
    <property type="entry name" value="ANK_REPEAT"/>
    <property type="match status" value="1"/>
</dbReference>
<keyword evidence="5" id="KW-1185">Reference proteome</keyword>
<keyword evidence="2 3" id="KW-0040">ANK repeat</keyword>
<sequence>MDEALFTAVLQNDYSKVRLLLLQGADANFTNEMGITPLIAAALHENMRIVYILIQCGVDIERTDRNGATALDYAIRHGRTAMVRLLNRLLSEQNNRV</sequence>
<dbReference type="PANTHER" id="PTHR24198">
    <property type="entry name" value="ANKYRIN REPEAT AND PROTEIN KINASE DOMAIN-CONTAINING PROTEIN"/>
    <property type="match status" value="1"/>
</dbReference>
<dbReference type="InterPro" id="IPR002110">
    <property type="entry name" value="Ankyrin_rpt"/>
</dbReference>
<dbReference type="EMBL" id="JAUSSU010000012">
    <property type="protein sequence ID" value="MDQ0115827.1"/>
    <property type="molecule type" value="Genomic_DNA"/>
</dbReference>
<gene>
    <name evidence="4" type="ORF">J2T15_005294</name>
</gene>
<dbReference type="SUPFAM" id="SSF48403">
    <property type="entry name" value="Ankyrin repeat"/>
    <property type="match status" value="1"/>
</dbReference>
<dbReference type="Pfam" id="PF12796">
    <property type="entry name" value="Ank_2"/>
    <property type="match status" value="1"/>
</dbReference>
<accession>A0ABT9U993</accession>
<dbReference type="InterPro" id="IPR036770">
    <property type="entry name" value="Ankyrin_rpt-contain_sf"/>
</dbReference>
<organism evidence="4 5">
    <name type="scientific">Paenibacillus harenae</name>
    <dbReference type="NCBI Taxonomy" id="306543"/>
    <lineage>
        <taxon>Bacteria</taxon>
        <taxon>Bacillati</taxon>
        <taxon>Bacillota</taxon>
        <taxon>Bacilli</taxon>
        <taxon>Bacillales</taxon>
        <taxon>Paenibacillaceae</taxon>
        <taxon>Paenibacillus</taxon>
    </lineage>
</organism>
<name>A0ABT9U993_PAEHA</name>
<evidence type="ECO:0000313" key="4">
    <source>
        <dbReference type="EMBL" id="MDQ0115827.1"/>
    </source>
</evidence>
<comment type="caution">
    <text evidence="4">The sequence shown here is derived from an EMBL/GenBank/DDBJ whole genome shotgun (WGS) entry which is preliminary data.</text>
</comment>
<proteinExistence type="predicted"/>
<feature type="repeat" description="ANK" evidence="3">
    <location>
        <begin position="33"/>
        <end position="65"/>
    </location>
</feature>
<evidence type="ECO:0000256" key="2">
    <source>
        <dbReference type="ARBA" id="ARBA00023043"/>
    </source>
</evidence>
<dbReference type="PANTHER" id="PTHR24198:SF165">
    <property type="entry name" value="ANKYRIN REPEAT-CONTAINING PROTEIN-RELATED"/>
    <property type="match status" value="1"/>
</dbReference>
<dbReference type="PROSITE" id="PS50297">
    <property type="entry name" value="ANK_REP_REGION"/>
    <property type="match status" value="1"/>
</dbReference>
<evidence type="ECO:0000256" key="3">
    <source>
        <dbReference type="PROSITE-ProRule" id="PRU00023"/>
    </source>
</evidence>
<dbReference type="SMART" id="SM00248">
    <property type="entry name" value="ANK"/>
    <property type="match status" value="3"/>
</dbReference>
<reference evidence="4 5" key="1">
    <citation type="submission" date="2023-07" db="EMBL/GenBank/DDBJ databases">
        <title>Sorghum-associated microbial communities from plants grown in Nebraska, USA.</title>
        <authorList>
            <person name="Schachtman D."/>
        </authorList>
    </citation>
    <scope>NUCLEOTIDE SEQUENCE [LARGE SCALE GENOMIC DNA]</scope>
    <source>
        <strain evidence="4 5">CC482</strain>
    </source>
</reference>
<dbReference type="Proteomes" id="UP001229346">
    <property type="component" value="Unassembled WGS sequence"/>
</dbReference>